<dbReference type="PANTHER" id="PTHR23301">
    <property type="entry name" value="CHITIN BINDING PERITROPHIN-A"/>
    <property type="match status" value="1"/>
</dbReference>
<dbReference type="GO" id="GO:0008061">
    <property type="term" value="F:chitin binding"/>
    <property type="evidence" value="ECO:0007669"/>
    <property type="project" value="UniProtKB-KW"/>
</dbReference>
<dbReference type="GO" id="GO:0005576">
    <property type="term" value="C:extracellular region"/>
    <property type="evidence" value="ECO:0007669"/>
    <property type="project" value="InterPro"/>
</dbReference>
<dbReference type="Proteomes" id="UP000000304">
    <property type="component" value="Chromosome 3R"/>
</dbReference>
<keyword evidence="9" id="KW-1185">Reference proteome</keyword>
<dbReference type="OrthoDB" id="6020543at2759"/>
<keyword evidence="1" id="KW-0147">Chitin-binding</keyword>
<dbReference type="SMART" id="SM00494">
    <property type="entry name" value="ChtBD2"/>
    <property type="match status" value="2"/>
</dbReference>
<protein>
    <submittedName>
        <fullName evidence="8">GD20245</fullName>
    </submittedName>
</protein>
<keyword evidence="3" id="KW-0677">Repeat</keyword>
<dbReference type="STRING" id="7240.B4QVT0"/>
<accession>B4QVT0</accession>
<evidence type="ECO:0000256" key="3">
    <source>
        <dbReference type="ARBA" id="ARBA00022737"/>
    </source>
</evidence>
<dbReference type="HOGENOM" id="CLU_1090981_0_0_1"/>
<evidence type="ECO:0000256" key="5">
    <source>
        <dbReference type="ARBA" id="ARBA00023180"/>
    </source>
</evidence>
<feature type="domain" description="Chitin-binding type-2" evidence="7">
    <location>
        <begin position="194"/>
        <end position="243"/>
    </location>
</feature>
<keyword evidence="5" id="KW-0325">Glycoprotein</keyword>
<organism evidence="8 9">
    <name type="scientific">Drosophila simulans</name>
    <name type="common">Fruit fly</name>
    <dbReference type="NCBI Taxonomy" id="7240"/>
    <lineage>
        <taxon>Eukaryota</taxon>
        <taxon>Metazoa</taxon>
        <taxon>Ecdysozoa</taxon>
        <taxon>Arthropoda</taxon>
        <taxon>Hexapoda</taxon>
        <taxon>Insecta</taxon>
        <taxon>Pterygota</taxon>
        <taxon>Neoptera</taxon>
        <taxon>Endopterygota</taxon>
        <taxon>Diptera</taxon>
        <taxon>Brachycera</taxon>
        <taxon>Muscomorpha</taxon>
        <taxon>Ephydroidea</taxon>
        <taxon>Drosophilidae</taxon>
        <taxon>Drosophila</taxon>
        <taxon>Sophophora</taxon>
    </lineage>
</organism>
<feature type="chain" id="PRO_5002824540" evidence="6">
    <location>
        <begin position="40"/>
        <end position="255"/>
    </location>
</feature>
<proteinExistence type="predicted"/>
<evidence type="ECO:0000256" key="6">
    <source>
        <dbReference type="SAM" id="SignalP"/>
    </source>
</evidence>
<evidence type="ECO:0000313" key="9">
    <source>
        <dbReference type="Proteomes" id="UP000000304"/>
    </source>
</evidence>
<dbReference type="FunFam" id="2.170.140.10:FF:000006">
    <property type="entry name" value="Mucin related 89F, isoform B"/>
    <property type="match status" value="1"/>
</dbReference>
<feature type="domain" description="Chitin-binding type-2" evidence="7">
    <location>
        <begin position="52"/>
        <end position="114"/>
    </location>
</feature>
<dbReference type="PANTHER" id="PTHR23301:SF0">
    <property type="entry name" value="CHITIN-BINDING TYPE-2 DOMAIN-CONTAINING PROTEIN-RELATED"/>
    <property type="match status" value="1"/>
</dbReference>
<reference evidence="8 9" key="1">
    <citation type="journal article" date="2007" name="Nature">
        <title>Evolution of genes and genomes on the Drosophila phylogeny.</title>
        <authorList>
            <consortium name="Drosophila 12 Genomes Consortium"/>
            <person name="Clark A.G."/>
            <person name="Eisen M.B."/>
            <person name="Smith D.R."/>
            <person name="Bergman C.M."/>
            <person name="Oliver B."/>
            <person name="Markow T.A."/>
            <person name="Kaufman T.C."/>
            <person name="Kellis M."/>
            <person name="Gelbart W."/>
            <person name="Iyer V.N."/>
            <person name="Pollard D.A."/>
            <person name="Sackton T.B."/>
            <person name="Larracuente A.M."/>
            <person name="Singh N.D."/>
            <person name="Abad J.P."/>
            <person name="Abt D.N."/>
            <person name="Adryan B."/>
            <person name="Aguade M."/>
            <person name="Akashi H."/>
            <person name="Anderson W.W."/>
            <person name="Aquadro C.F."/>
            <person name="Ardell D.H."/>
            <person name="Arguello R."/>
            <person name="Artieri C.G."/>
            <person name="Barbash D.A."/>
            <person name="Barker D."/>
            <person name="Barsanti P."/>
            <person name="Batterham P."/>
            <person name="Batzoglou S."/>
            <person name="Begun D."/>
            <person name="Bhutkar A."/>
            <person name="Blanco E."/>
            <person name="Bosak S.A."/>
            <person name="Bradley R.K."/>
            <person name="Brand A.D."/>
            <person name="Brent M.R."/>
            <person name="Brooks A.N."/>
            <person name="Brown R.H."/>
            <person name="Butlin R.K."/>
            <person name="Caggese C."/>
            <person name="Calvi B.R."/>
            <person name="Bernardo de Carvalho A."/>
            <person name="Caspi A."/>
            <person name="Castrezana S."/>
            <person name="Celniker S.E."/>
            <person name="Chang J.L."/>
            <person name="Chapple C."/>
            <person name="Chatterji S."/>
            <person name="Chinwalla A."/>
            <person name="Civetta A."/>
            <person name="Clifton S.W."/>
            <person name="Comeron J.M."/>
            <person name="Costello J.C."/>
            <person name="Coyne J.A."/>
            <person name="Daub J."/>
            <person name="David R.G."/>
            <person name="Delcher A.L."/>
            <person name="Delehaunty K."/>
            <person name="Do C.B."/>
            <person name="Ebling H."/>
            <person name="Edwards K."/>
            <person name="Eickbush T."/>
            <person name="Evans J.D."/>
            <person name="Filipski A."/>
            <person name="Findeiss S."/>
            <person name="Freyhult E."/>
            <person name="Fulton L."/>
            <person name="Fulton R."/>
            <person name="Garcia A.C."/>
            <person name="Gardiner A."/>
            <person name="Garfield D.A."/>
            <person name="Garvin B.E."/>
            <person name="Gibson G."/>
            <person name="Gilbert D."/>
            <person name="Gnerre S."/>
            <person name="Godfrey J."/>
            <person name="Good R."/>
            <person name="Gotea V."/>
            <person name="Gravely B."/>
            <person name="Greenberg A.J."/>
            <person name="Griffiths-Jones S."/>
            <person name="Gross S."/>
            <person name="Guigo R."/>
            <person name="Gustafson E.A."/>
            <person name="Haerty W."/>
            <person name="Hahn M.W."/>
            <person name="Halligan D.L."/>
            <person name="Halpern A.L."/>
            <person name="Halter G.M."/>
            <person name="Han M.V."/>
            <person name="Heger A."/>
            <person name="Hillier L."/>
            <person name="Hinrichs A.S."/>
            <person name="Holmes I."/>
            <person name="Hoskins R.A."/>
            <person name="Hubisz M.J."/>
            <person name="Hultmark D."/>
            <person name="Huntley M.A."/>
            <person name="Jaffe D.B."/>
            <person name="Jagadeeshan S."/>
            <person name="Jeck W.R."/>
            <person name="Johnson J."/>
            <person name="Jones C.D."/>
            <person name="Jordan W.C."/>
            <person name="Karpen G.H."/>
            <person name="Kataoka E."/>
            <person name="Keightley P.D."/>
            <person name="Kheradpour P."/>
            <person name="Kirkness E.F."/>
            <person name="Koerich L.B."/>
            <person name="Kristiansen K."/>
            <person name="Kudrna D."/>
            <person name="Kulathinal R.J."/>
            <person name="Kumar S."/>
            <person name="Kwok R."/>
            <person name="Lander E."/>
            <person name="Langley C.H."/>
            <person name="Lapoint R."/>
            <person name="Lazzaro B.P."/>
            <person name="Lee S.J."/>
            <person name="Levesque L."/>
            <person name="Li R."/>
            <person name="Lin C.F."/>
            <person name="Lin M.F."/>
            <person name="Lindblad-Toh K."/>
            <person name="Llopart A."/>
            <person name="Long M."/>
            <person name="Low L."/>
            <person name="Lozovsky E."/>
            <person name="Lu J."/>
            <person name="Luo M."/>
            <person name="Machado C.A."/>
            <person name="Makalowski W."/>
            <person name="Marzo M."/>
            <person name="Matsuda M."/>
            <person name="Matzkin L."/>
            <person name="McAllister B."/>
            <person name="McBride C.S."/>
            <person name="McKernan B."/>
            <person name="McKernan K."/>
            <person name="Mendez-Lago M."/>
            <person name="Minx P."/>
            <person name="Mollenhauer M.U."/>
            <person name="Montooth K."/>
            <person name="Mount S.M."/>
            <person name="Mu X."/>
            <person name="Myers E."/>
            <person name="Negre B."/>
            <person name="Newfeld S."/>
            <person name="Nielsen R."/>
            <person name="Noor M.A."/>
            <person name="O'Grady P."/>
            <person name="Pachter L."/>
            <person name="Papaceit M."/>
            <person name="Parisi M.J."/>
            <person name="Parisi M."/>
            <person name="Parts L."/>
            <person name="Pedersen J.S."/>
            <person name="Pesole G."/>
            <person name="Phillippy A.M."/>
            <person name="Ponting C.P."/>
            <person name="Pop M."/>
            <person name="Porcelli D."/>
            <person name="Powell J.R."/>
            <person name="Prohaska S."/>
            <person name="Pruitt K."/>
            <person name="Puig M."/>
            <person name="Quesneville H."/>
            <person name="Ram K.R."/>
            <person name="Rand D."/>
            <person name="Rasmussen M.D."/>
            <person name="Reed L.K."/>
            <person name="Reenan R."/>
            <person name="Reily A."/>
            <person name="Remington K.A."/>
            <person name="Rieger T.T."/>
            <person name="Ritchie M.G."/>
            <person name="Robin C."/>
            <person name="Rogers Y.H."/>
            <person name="Rohde C."/>
            <person name="Rozas J."/>
            <person name="Rubenfield M.J."/>
            <person name="Ruiz A."/>
            <person name="Russo S."/>
            <person name="Salzberg S.L."/>
            <person name="Sanchez-Gracia A."/>
            <person name="Saranga D.J."/>
            <person name="Sato H."/>
            <person name="Schaeffer S.W."/>
            <person name="Schatz M.C."/>
            <person name="Schlenke T."/>
            <person name="Schwartz R."/>
            <person name="Segarra C."/>
            <person name="Singh R.S."/>
            <person name="Sirot L."/>
            <person name="Sirota M."/>
            <person name="Sisneros N.B."/>
            <person name="Smith C.D."/>
            <person name="Smith T.F."/>
            <person name="Spieth J."/>
            <person name="Stage D.E."/>
            <person name="Stark A."/>
            <person name="Stephan W."/>
            <person name="Strausberg R.L."/>
            <person name="Strempel S."/>
            <person name="Sturgill D."/>
            <person name="Sutton G."/>
            <person name="Sutton G.G."/>
            <person name="Tao W."/>
            <person name="Teichmann S."/>
            <person name="Tobari Y.N."/>
            <person name="Tomimura Y."/>
            <person name="Tsolas J.M."/>
            <person name="Valente V.L."/>
            <person name="Venter E."/>
            <person name="Venter J.C."/>
            <person name="Vicario S."/>
            <person name="Vieira F.G."/>
            <person name="Vilella A.J."/>
            <person name="Villasante A."/>
            <person name="Walenz B."/>
            <person name="Wang J."/>
            <person name="Wasserman M."/>
            <person name="Watts T."/>
            <person name="Wilson D."/>
            <person name="Wilson R.K."/>
            <person name="Wing R.A."/>
            <person name="Wolfner M.F."/>
            <person name="Wong A."/>
            <person name="Wong G.K."/>
            <person name="Wu C.I."/>
            <person name="Wu G."/>
            <person name="Yamamoto D."/>
            <person name="Yang H.P."/>
            <person name="Yang S.P."/>
            <person name="Yorke J.A."/>
            <person name="Yoshida K."/>
            <person name="Zdobnov E."/>
            <person name="Zhang P."/>
            <person name="Zhang Y."/>
            <person name="Zimin A.V."/>
            <person name="Baldwin J."/>
            <person name="Abdouelleil A."/>
            <person name="Abdulkadir J."/>
            <person name="Abebe A."/>
            <person name="Abera B."/>
            <person name="Abreu J."/>
            <person name="Acer S.C."/>
            <person name="Aftuck L."/>
            <person name="Alexander A."/>
            <person name="An P."/>
            <person name="Anderson E."/>
            <person name="Anderson S."/>
            <person name="Arachi H."/>
            <person name="Azer M."/>
            <person name="Bachantsang P."/>
            <person name="Barry A."/>
            <person name="Bayul T."/>
            <person name="Berlin A."/>
            <person name="Bessette D."/>
            <person name="Bloom T."/>
            <person name="Blye J."/>
            <person name="Boguslavskiy L."/>
            <person name="Bonnet C."/>
            <person name="Boukhgalter B."/>
            <person name="Bourzgui I."/>
            <person name="Brown A."/>
            <person name="Cahill P."/>
            <person name="Channer S."/>
            <person name="Cheshatsang Y."/>
            <person name="Chuda L."/>
            <person name="Citroen M."/>
            <person name="Collymore A."/>
            <person name="Cooke P."/>
            <person name="Costello M."/>
            <person name="D'Aco K."/>
            <person name="Daza R."/>
            <person name="De Haan G."/>
            <person name="DeGray S."/>
            <person name="DeMaso C."/>
            <person name="Dhargay N."/>
            <person name="Dooley K."/>
            <person name="Dooley E."/>
            <person name="Doricent M."/>
            <person name="Dorje P."/>
            <person name="Dorjee K."/>
            <person name="Dupes A."/>
            <person name="Elong R."/>
            <person name="Falk J."/>
            <person name="Farina A."/>
            <person name="Faro S."/>
            <person name="Ferguson D."/>
            <person name="Fisher S."/>
            <person name="Foley C.D."/>
            <person name="Franke A."/>
            <person name="Friedrich D."/>
            <person name="Gadbois L."/>
            <person name="Gearin G."/>
            <person name="Gearin C.R."/>
            <person name="Giannoukos G."/>
            <person name="Goode T."/>
            <person name="Graham J."/>
            <person name="Grandbois E."/>
            <person name="Grewal S."/>
            <person name="Gyaltsen K."/>
            <person name="Hafez N."/>
            <person name="Hagos B."/>
            <person name="Hall J."/>
            <person name="Henson C."/>
            <person name="Hollinger A."/>
            <person name="Honan T."/>
            <person name="Huard M.D."/>
            <person name="Hughes L."/>
            <person name="Hurhula B."/>
            <person name="Husby M.E."/>
            <person name="Kamat A."/>
            <person name="Kanga B."/>
            <person name="Kashin S."/>
            <person name="Khazanovich D."/>
            <person name="Kisner P."/>
            <person name="Lance K."/>
            <person name="Lara M."/>
            <person name="Lee W."/>
            <person name="Lennon N."/>
            <person name="Letendre F."/>
            <person name="LeVine R."/>
            <person name="Lipovsky A."/>
            <person name="Liu X."/>
            <person name="Liu J."/>
            <person name="Liu S."/>
            <person name="Lokyitsang T."/>
            <person name="Lokyitsang Y."/>
            <person name="Lubonja R."/>
            <person name="Lui A."/>
            <person name="MacDonald P."/>
            <person name="Magnisalis V."/>
            <person name="Maru K."/>
            <person name="Matthews C."/>
            <person name="McCusker W."/>
            <person name="McDonough S."/>
            <person name="Mehta T."/>
            <person name="Meldrim J."/>
            <person name="Meneus L."/>
            <person name="Mihai O."/>
            <person name="Mihalev A."/>
            <person name="Mihova T."/>
            <person name="Mittelman R."/>
            <person name="Mlenga V."/>
            <person name="Montmayeur A."/>
            <person name="Mulrain L."/>
            <person name="Navidi A."/>
            <person name="Naylor J."/>
            <person name="Negash T."/>
            <person name="Nguyen T."/>
            <person name="Nguyen N."/>
            <person name="Nicol R."/>
            <person name="Norbu C."/>
            <person name="Norbu N."/>
            <person name="Novod N."/>
            <person name="O'Neill B."/>
            <person name="Osman S."/>
            <person name="Markiewicz E."/>
            <person name="Oyono O.L."/>
            <person name="Patti C."/>
            <person name="Phunkhang P."/>
            <person name="Pierre F."/>
            <person name="Priest M."/>
            <person name="Raghuraman S."/>
            <person name="Rege F."/>
            <person name="Reyes R."/>
            <person name="Rise C."/>
            <person name="Rogov P."/>
            <person name="Ross K."/>
            <person name="Ryan E."/>
            <person name="Settipalli S."/>
            <person name="Shea T."/>
            <person name="Sherpa N."/>
            <person name="Shi L."/>
            <person name="Shih D."/>
            <person name="Sparrow T."/>
            <person name="Spaulding J."/>
            <person name="Stalker J."/>
            <person name="Stange-Thomann N."/>
            <person name="Stavropoulos S."/>
            <person name="Stone C."/>
            <person name="Strader C."/>
            <person name="Tesfaye S."/>
            <person name="Thomson T."/>
            <person name="Thoulutsang Y."/>
            <person name="Thoulutsang D."/>
            <person name="Topham K."/>
            <person name="Topping I."/>
            <person name="Tsamla T."/>
            <person name="Vassiliev H."/>
            <person name="Vo A."/>
            <person name="Wangchuk T."/>
            <person name="Wangdi T."/>
            <person name="Weiand M."/>
            <person name="Wilkinson J."/>
            <person name="Wilson A."/>
            <person name="Yadav S."/>
            <person name="Young G."/>
            <person name="Yu Q."/>
            <person name="Zembek L."/>
            <person name="Zhong D."/>
            <person name="Zimmer A."/>
            <person name="Zwirko Z."/>
            <person name="Jaffe D.B."/>
            <person name="Alvarez P."/>
            <person name="Brockman W."/>
            <person name="Butler J."/>
            <person name="Chin C."/>
            <person name="Gnerre S."/>
            <person name="Grabherr M."/>
            <person name="Kleber M."/>
            <person name="Mauceli E."/>
            <person name="MacCallum I."/>
        </authorList>
    </citation>
    <scope>NUCLEOTIDE SEQUENCE [LARGE SCALE GENOMIC DNA]</scope>
    <source>
        <strain evidence="9">white501</strain>
    </source>
</reference>
<dbReference type="EMBL" id="CM000364">
    <property type="protein sequence ID" value="EDX12593.1"/>
    <property type="molecule type" value="Genomic_DNA"/>
</dbReference>
<sequence>MAPKTPPFSQLDKMATRTSTSSWLCRLLLFGFCIGAAAARDIRSPMDQTDVAFYCPGEGLFADDYDCRIYYRCERRSGQYIQPYLLACPEGAVFSRTLRMCLPPAMAGRDECVDQVNEVDGGSMEKWEQDDYGQDDHNAMLNLAVTPAANELRTYASTHRLPTNYGLAGLNGVSVISFSSSSSLRAVGSAEEDGIICRDDGFMTDPSDCTVFYRCISNGRGYNKIGFRCSDGTAWDESLQSCNHMFDLLHLEDLV</sequence>
<evidence type="ECO:0000256" key="2">
    <source>
        <dbReference type="ARBA" id="ARBA00022729"/>
    </source>
</evidence>
<keyword evidence="4" id="KW-1015">Disulfide bond</keyword>
<evidence type="ECO:0000259" key="7">
    <source>
        <dbReference type="PROSITE" id="PS50940"/>
    </source>
</evidence>
<dbReference type="Pfam" id="PF01607">
    <property type="entry name" value="CBM_14"/>
    <property type="match status" value="2"/>
</dbReference>
<dbReference type="AlphaFoldDB" id="B4QVT0"/>
<feature type="signal peptide" evidence="6">
    <location>
        <begin position="1"/>
        <end position="39"/>
    </location>
</feature>
<evidence type="ECO:0000256" key="4">
    <source>
        <dbReference type="ARBA" id="ARBA00023157"/>
    </source>
</evidence>
<name>B4QVT0_DROSI</name>
<evidence type="ECO:0000256" key="1">
    <source>
        <dbReference type="ARBA" id="ARBA00022669"/>
    </source>
</evidence>
<dbReference type="Gene3D" id="2.170.140.10">
    <property type="entry name" value="Chitin binding domain"/>
    <property type="match status" value="2"/>
</dbReference>
<keyword evidence="2 6" id="KW-0732">Signal</keyword>
<dbReference type="InterPro" id="IPR002557">
    <property type="entry name" value="Chitin-bd_dom"/>
</dbReference>
<dbReference type="PROSITE" id="PS50940">
    <property type="entry name" value="CHIT_BIND_II"/>
    <property type="match status" value="2"/>
</dbReference>
<dbReference type="SUPFAM" id="SSF57625">
    <property type="entry name" value="Invertebrate chitin-binding proteins"/>
    <property type="match status" value="2"/>
</dbReference>
<evidence type="ECO:0000313" key="8">
    <source>
        <dbReference type="EMBL" id="EDX12593.1"/>
    </source>
</evidence>
<gene>
    <name evidence="8" type="primary">Dsim\GD20245</name>
    <name evidence="8" type="ORF">Dsim_GD20245</name>
</gene>
<dbReference type="InterPro" id="IPR051940">
    <property type="entry name" value="Chitin_bind-dev_reg"/>
</dbReference>
<dbReference type="InterPro" id="IPR036508">
    <property type="entry name" value="Chitin-bd_dom_sf"/>
</dbReference>